<dbReference type="SUPFAM" id="SSF49265">
    <property type="entry name" value="Fibronectin type III"/>
    <property type="match status" value="1"/>
</dbReference>
<dbReference type="EMBL" id="BARW01001506">
    <property type="protein sequence ID" value="GAI60540.1"/>
    <property type="molecule type" value="Genomic_DNA"/>
</dbReference>
<sequence length="500" mass="53456">ASDGTYNTYTRLSLASESANVGAGRWYRARYIAAGCVTQYTSGNRGYRGVGALTRQWYRSAGDSNVSYSVLSGATADPYNDTTAPAPTITPGTAAASDGLYTTHVALSLSGQSANIGAGRYYKCLVSATGASSQYSTANRGYRGVGAITYQWQRSDADADADYNTDIGTTEAYDDTGAPENGDGRYYRCVENATGAAQQISAVDRGYRITWPTVTTYSAQSVEETTTTTRGYVNNTGGENPNRYIDYDINSGEPYAYTKDCGVGGTGYFYGYLTGLTKGEKYYFRARAVNSGGTGKGSELTFITKPDAPSSLSATPVSSSQINLTWNKGTGAYYTYVRRKEGSYPTSYTDGDEVYTGTNTSKSDTGLDRKKTYYYRAWSRAYDGGWGLYSDGYSSASATTFAEIPTVTTQAVDNIGTTTATGHGTITDTGGENCPKRGVCWNTTGNPTVSDSKAEETDSFGTDAFARPMTGLTPGQHYYVKAYAYNSAGYGYGSQVEFTT</sequence>
<reference evidence="2" key="1">
    <citation type="journal article" date="2014" name="Front. Microbiol.">
        <title>High frequency of phylogenetically diverse reductive dehalogenase-homologous genes in deep subseafloor sedimentary metagenomes.</title>
        <authorList>
            <person name="Kawai M."/>
            <person name="Futagami T."/>
            <person name="Toyoda A."/>
            <person name="Takaki Y."/>
            <person name="Nishi S."/>
            <person name="Hori S."/>
            <person name="Arai W."/>
            <person name="Tsubouchi T."/>
            <person name="Morono Y."/>
            <person name="Uchiyama I."/>
            <person name="Ito T."/>
            <person name="Fujiyama A."/>
            <person name="Inagaki F."/>
            <person name="Takami H."/>
        </authorList>
    </citation>
    <scope>NUCLEOTIDE SEQUENCE</scope>
    <source>
        <strain evidence="2">Expedition CK06-06</strain>
    </source>
</reference>
<dbReference type="InterPro" id="IPR003961">
    <property type="entry name" value="FN3_dom"/>
</dbReference>
<dbReference type="Gene3D" id="2.60.40.10">
    <property type="entry name" value="Immunoglobulins"/>
    <property type="match status" value="2"/>
</dbReference>
<feature type="non-terminal residue" evidence="2">
    <location>
        <position position="1"/>
    </location>
</feature>
<gene>
    <name evidence="2" type="ORF">S12H4_04754</name>
</gene>
<dbReference type="InterPro" id="IPR036116">
    <property type="entry name" value="FN3_sf"/>
</dbReference>
<comment type="caution">
    <text evidence="2">The sequence shown here is derived from an EMBL/GenBank/DDBJ whole genome shotgun (WGS) entry which is preliminary data.</text>
</comment>
<evidence type="ECO:0000259" key="1">
    <source>
        <dbReference type="PROSITE" id="PS50853"/>
    </source>
</evidence>
<dbReference type="AlphaFoldDB" id="X1RBM1"/>
<dbReference type="CDD" id="cd00063">
    <property type="entry name" value="FN3"/>
    <property type="match status" value="1"/>
</dbReference>
<accession>X1RBM1</accession>
<dbReference type="InterPro" id="IPR013783">
    <property type="entry name" value="Ig-like_fold"/>
</dbReference>
<proteinExistence type="predicted"/>
<organism evidence="2">
    <name type="scientific">marine sediment metagenome</name>
    <dbReference type="NCBI Taxonomy" id="412755"/>
    <lineage>
        <taxon>unclassified sequences</taxon>
        <taxon>metagenomes</taxon>
        <taxon>ecological metagenomes</taxon>
    </lineage>
</organism>
<dbReference type="PROSITE" id="PS50853">
    <property type="entry name" value="FN3"/>
    <property type="match status" value="1"/>
</dbReference>
<name>X1RBM1_9ZZZZ</name>
<dbReference type="SMART" id="SM00060">
    <property type="entry name" value="FN3"/>
    <property type="match status" value="2"/>
</dbReference>
<feature type="domain" description="Fibronectin type-III" evidence="1">
    <location>
        <begin position="308"/>
        <end position="403"/>
    </location>
</feature>
<protein>
    <recommendedName>
        <fullName evidence="1">Fibronectin type-III domain-containing protein</fullName>
    </recommendedName>
</protein>
<feature type="non-terminal residue" evidence="2">
    <location>
        <position position="500"/>
    </location>
</feature>
<evidence type="ECO:0000313" key="2">
    <source>
        <dbReference type="EMBL" id="GAI60540.1"/>
    </source>
</evidence>